<organism evidence="2 3">
    <name type="scientific">Comamonas thiooxydans</name>
    <dbReference type="NCBI Taxonomy" id="363952"/>
    <lineage>
        <taxon>Bacteria</taxon>
        <taxon>Pseudomonadati</taxon>
        <taxon>Pseudomonadota</taxon>
        <taxon>Betaproteobacteria</taxon>
        <taxon>Burkholderiales</taxon>
        <taxon>Comamonadaceae</taxon>
        <taxon>Comamonas</taxon>
    </lineage>
</organism>
<protein>
    <submittedName>
        <fullName evidence="2">Uncharacterized protein</fullName>
    </submittedName>
</protein>
<dbReference type="EMBL" id="AWTP01000123">
    <property type="protein sequence ID" value="KGH08336.1"/>
    <property type="molecule type" value="Genomic_DNA"/>
</dbReference>
<evidence type="ECO:0000313" key="2">
    <source>
        <dbReference type="EMBL" id="KGH08336.1"/>
    </source>
</evidence>
<keyword evidence="1" id="KW-0812">Transmembrane</keyword>
<reference evidence="2 3" key="1">
    <citation type="submission" date="2013-09" db="EMBL/GenBank/DDBJ databases">
        <title>High correlation between genotypes and phenotypes of environmental bacteria Comamonas testosteroni strains.</title>
        <authorList>
            <person name="Liu L."/>
            <person name="Zhu W."/>
            <person name="Xia X."/>
            <person name="Xu B."/>
            <person name="Luo M."/>
            <person name="Wang G."/>
        </authorList>
    </citation>
    <scope>NUCLEOTIDE SEQUENCE [LARGE SCALE GENOMIC DNA]</scope>
    <source>
        <strain evidence="2 3">DF2</strain>
    </source>
</reference>
<sequence length="115" mass="12807">MARNLEAFRCETFQTRRAAGHVKDLAASAAMEVMMVTVMSAFVSRRLTGQVDGLNLTVFHQYLQISVDSCYPQRGLRCLSQGEDFRRQQRLACILDGVLHCIALTAASTLLVGLW</sequence>
<keyword evidence="1" id="KW-0472">Membrane</keyword>
<feature type="transmembrane region" description="Helical" evidence="1">
    <location>
        <begin position="91"/>
        <end position="114"/>
    </location>
</feature>
<dbReference type="AlphaFoldDB" id="A0A0E3BQQ9"/>
<gene>
    <name evidence="2" type="ORF">P608_18365</name>
</gene>
<evidence type="ECO:0000256" key="1">
    <source>
        <dbReference type="SAM" id="Phobius"/>
    </source>
</evidence>
<accession>A0A0E3BQQ9</accession>
<dbReference type="Proteomes" id="UP000029549">
    <property type="component" value="Unassembled WGS sequence"/>
</dbReference>
<name>A0A0E3BQQ9_9BURK</name>
<evidence type="ECO:0000313" key="3">
    <source>
        <dbReference type="Proteomes" id="UP000029549"/>
    </source>
</evidence>
<proteinExistence type="predicted"/>
<comment type="caution">
    <text evidence="2">The sequence shown here is derived from an EMBL/GenBank/DDBJ whole genome shotgun (WGS) entry which is preliminary data.</text>
</comment>
<keyword evidence="1" id="KW-1133">Transmembrane helix</keyword>
<keyword evidence="3" id="KW-1185">Reference proteome</keyword>